<dbReference type="CDD" id="cd00683">
    <property type="entry name" value="Trans_IPPS_HH"/>
    <property type="match status" value="1"/>
</dbReference>
<keyword evidence="5" id="KW-1185">Reference proteome</keyword>
<dbReference type="GO" id="GO:0051996">
    <property type="term" value="F:squalene synthase [NAD(P)H] activity"/>
    <property type="evidence" value="ECO:0007669"/>
    <property type="project" value="InterPro"/>
</dbReference>
<dbReference type="RefSeq" id="WP_036820647.1">
    <property type="nucleotide sequence ID" value="NZ_AVBF01000035.1"/>
</dbReference>
<dbReference type="InterPro" id="IPR002060">
    <property type="entry name" value="Squ/phyt_synthse"/>
</dbReference>
<dbReference type="Gene3D" id="1.10.600.10">
    <property type="entry name" value="Farnesyl Diphosphate Synthase"/>
    <property type="match status" value="1"/>
</dbReference>
<dbReference type="STRING" id="1385514.N782_08345"/>
<dbReference type="PROSITE" id="PS01045">
    <property type="entry name" value="SQUALEN_PHYTOEN_SYN_2"/>
    <property type="match status" value="1"/>
</dbReference>
<name>A0A0A2T9J7_9BACI</name>
<dbReference type="AlphaFoldDB" id="A0A0A2T9J7"/>
<evidence type="ECO:0000313" key="4">
    <source>
        <dbReference type="EMBL" id="KGP72219.1"/>
    </source>
</evidence>
<dbReference type="InterPro" id="IPR008949">
    <property type="entry name" value="Isoprenoid_synthase_dom_sf"/>
</dbReference>
<evidence type="ECO:0000256" key="1">
    <source>
        <dbReference type="ARBA" id="ARBA00004829"/>
    </source>
</evidence>
<comment type="caution">
    <text evidence="4">The sequence shown here is derived from an EMBL/GenBank/DDBJ whole genome shotgun (WGS) entry which is preliminary data.</text>
</comment>
<evidence type="ECO:0000256" key="2">
    <source>
        <dbReference type="ARBA" id="ARBA00022679"/>
    </source>
</evidence>
<sequence length="282" mass="32893">MNTTQSAYEYCKAIIDKHSKTFSKAFALLPKKQKQAVWAIYAFCRQVDDIVDEGQNPSKELKEFEQEFHYFLAGHLPSDDPMWLALQDVFQRFNMDTVPFQEMIDGQRLDIDSHIVQTEDELMSYCYLVASTVGLMLLPVIAPGKEEKLREGAIHLGKGMQLTNILRDIGEDMERNRVYIPEEVMVKYDYGYDELYNQTINSSFIQLWEDLAHKAQKHYELALETIHEYPLYSRTPVKGAAYLYKAILPAIRENNYQVFSERNYVSDRQKKEILANMNMIKA</sequence>
<dbReference type="OrthoDB" id="9787280at2"/>
<evidence type="ECO:0000256" key="3">
    <source>
        <dbReference type="ARBA" id="ARBA00022746"/>
    </source>
</evidence>
<comment type="pathway">
    <text evidence="1">Carotenoid biosynthesis.</text>
</comment>
<dbReference type="GO" id="GO:0004311">
    <property type="term" value="F:geranylgeranyl diphosphate synthase activity"/>
    <property type="evidence" value="ECO:0007669"/>
    <property type="project" value="InterPro"/>
</dbReference>
<keyword evidence="3" id="KW-0125">Carotenoid biosynthesis</keyword>
<accession>A0A0A2T9J7</accession>
<reference evidence="4 5" key="1">
    <citation type="journal article" date="2015" name="Stand. Genomic Sci.">
        <title>High quality draft genome sequence of the moderately halophilic bacterium Pontibacillus yanchengensis Y32(T) and comparison among Pontibacillus genomes.</title>
        <authorList>
            <person name="Huang J."/>
            <person name="Qiao Z.X."/>
            <person name="Tang J.W."/>
            <person name="Wang G."/>
        </authorList>
    </citation>
    <scope>NUCLEOTIDE SEQUENCE [LARGE SCALE GENOMIC DNA]</scope>
    <source>
        <strain evidence="4 5">Y32</strain>
    </source>
</reference>
<dbReference type="Proteomes" id="UP000030147">
    <property type="component" value="Unassembled WGS sequence"/>
</dbReference>
<dbReference type="InterPro" id="IPR033904">
    <property type="entry name" value="Trans_IPPS_HH"/>
</dbReference>
<dbReference type="EMBL" id="AVBF01000035">
    <property type="protein sequence ID" value="KGP72219.1"/>
    <property type="molecule type" value="Genomic_DNA"/>
</dbReference>
<dbReference type="SFLD" id="SFLDG01018">
    <property type="entry name" value="Squalene/Phytoene_Synthase_Lik"/>
    <property type="match status" value="1"/>
</dbReference>
<proteinExistence type="predicted"/>
<dbReference type="InterPro" id="IPR019845">
    <property type="entry name" value="Squalene/phytoene_synthase_CS"/>
</dbReference>
<dbReference type="PANTHER" id="PTHR31480">
    <property type="entry name" value="BIFUNCTIONAL LYCOPENE CYCLASE/PHYTOENE SYNTHASE"/>
    <property type="match status" value="1"/>
</dbReference>
<dbReference type="SFLD" id="SFLDG01212">
    <property type="entry name" value="Phytoene_synthase_like"/>
    <property type="match status" value="1"/>
</dbReference>
<dbReference type="PROSITE" id="PS01044">
    <property type="entry name" value="SQUALEN_PHYTOEN_SYN_1"/>
    <property type="match status" value="1"/>
</dbReference>
<organism evidence="4 5">
    <name type="scientific">Pontibacillus yanchengensis Y32</name>
    <dbReference type="NCBI Taxonomy" id="1385514"/>
    <lineage>
        <taxon>Bacteria</taxon>
        <taxon>Bacillati</taxon>
        <taxon>Bacillota</taxon>
        <taxon>Bacilli</taxon>
        <taxon>Bacillales</taxon>
        <taxon>Bacillaceae</taxon>
        <taxon>Pontibacillus</taxon>
    </lineage>
</organism>
<dbReference type="GO" id="GO:0016117">
    <property type="term" value="P:carotenoid biosynthetic process"/>
    <property type="evidence" value="ECO:0007669"/>
    <property type="project" value="UniProtKB-KW"/>
</dbReference>
<dbReference type="SUPFAM" id="SSF48576">
    <property type="entry name" value="Terpenoid synthases"/>
    <property type="match status" value="1"/>
</dbReference>
<keyword evidence="2" id="KW-0808">Transferase</keyword>
<dbReference type="Pfam" id="PF00494">
    <property type="entry name" value="SQS_PSY"/>
    <property type="match status" value="1"/>
</dbReference>
<gene>
    <name evidence="4" type="ORF">N782_08345</name>
</gene>
<protein>
    <submittedName>
        <fullName evidence="4">Phytoene synthase</fullName>
    </submittedName>
</protein>
<dbReference type="InterPro" id="IPR044843">
    <property type="entry name" value="Trans_IPPS_bact-type"/>
</dbReference>
<dbReference type="SFLD" id="SFLDS00005">
    <property type="entry name" value="Isoprenoid_Synthase_Type_I"/>
    <property type="match status" value="1"/>
</dbReference>
<dbReference type="eggNOG" id="COG1562">
    <property type="taxonomic scope" value="Bacteria"/>
</dbReference>
<evidence type="ECO:0000313" key="5">
    <source>
        <dbReference type="Proteomes" id="UP000030147"/>
    </source>
</evidence>